<sequence>MMRSWTPDEQPITIVATPDGFTTVAVEGARCQVHRNAVVVIGSVEDAHIEMSGDA</sequence>
<reference evidence="1 2" key="1">
    <citation type="submission" date="2021-07" db="EMBL/GenBank/DDBJ databases">
        <title>complete genome sequencing of Tessaracoccus sp.J1M15.</title>
        <authorList>
            <person name="Bae J.-W."/>
            <person name="Kim D.-y."/>
        </authorList>
    </citation>
    <scope>NUCLEOTIDE SEQUENCE [LARGE SCALE GENOMIC DNA]</scope>
    <source>
        <strain evidence="1 2">J1M15</strain>
    </source>
</reference>
<organism evidence="1 2">
    <name type="scientific">Tessaracoccus palaemonis</name>
    <dbReference type="NCBI Taxonomy" id="2829499"/>
    <lineage>
        <taxon>Bacteria</taxon>
        <taxon>Bacillati</taxon>
        <taxon>Actinomycetota</taxon>
        <taxon>Actinomycetes</taxon>
        <taxon>Propionibacteriales</taxon>
        <taxon>Propionibacteriaceae</taxon>
        <taxon>Tessaracoccus</taxon>
    </lineage>
</organism>
<keyword evidence="2" id="KW-1185">Reference proteome</keyword>
<accession>A0ABX8SKQ4</accession>
<proteinExistence type="predicted"/>
<gene>
    <name evidence="1" type="ORF">KDB89_00565</name>
</gene>
<evidence type="ECO:0000313" key="2">
    <source>
        <dbReference type="Proteomes" id="UP000824504"/>
    </source>
</evidence>
<dbReference type="RefSeq" id="WP_219082479.1">
    <property type="nucleotide sequence ID" value="NZ_CP079216.1"/>
</dbReference>
<dbReference type="EMBL" id="CP079216">
    <property type="protein sequence ID" value="QXT63017.1"/>
    <property type="molecule type" value="Genomic_DNA"/>
</dbReference>
<name>A0ABX8SKQ4_9ACTN</name>
<evidence type="ECO:0000313" key="1">
    <source>
        <dbReference type="EMBL" id="QXT63017.1"/>
    </source>
</evidence>
<dbReference type="Proteomes" id="UP000824504">
    <property type="component" value="Chromosome"/>
</dbReference>
<protein>
    <submittedName>
        <fullName evidence="1">Uncharacterized protein</fullName>
    </submittedName>
</protein>